<reference evidence="3" key="1">
    <citation type="submission" date="2018-03" db="EMBL/GenBank/DDBJ databases">
        <authorList>
            <person name="Rodrigo-Torres L."/>
            <person name="Arahal R. D."/>
            <person name="Lucena T."/>
        </authorList>
    </citation>
    <scope>NUCLEOTIDE SEQUENCE [LARGE SCALE GENOMIC DNA]</scope>
    <source>
        <strain evidence="3">CECT 7615</strain>
    </source>
</reference>
<organism evidence="2 3">
    <name type="scientific">Falsiruegeria mediterranea M17</name>
    <dbReference type="NCBI Taxonomy" id="1200281"/>
    <lineage>
        <taxon>Bacteria</taxon>
        <taxon>Pseudomonadati</taxon>
        <taxon>Pseudomonadota</taxon>
        <taxon>Alphaproteobacteria</taxon>
        <taxon>Rhodobacterales</taxon>
        <taxon>Roseobacteraceae</taxon>
        <taxon>Falsiruegeria</taxon>
    </lineage>
</organism>
<evidence type="ECO:0000256" key="1">
    <source>
        <dbReference type="SAM" id="MobiDB-lite"/>
    </source>
</evidence>
<proteinExistence type="predicted"/>
<accession>A0A2R8C2B2</accession>
<keyword evidence="3" id="KW-1185">Reference proteome</keyword>
<dbReference type="EMBL" id="ONZG01000001">
    <property type="protein sequence ID" value="SPJ26547.1"/>
    <property type="molecule type" value="Genomic_DNA"/>
</dbReference>
<dbReference type="AlphaFoldDB" id="A0A2R8C2B2"/>
<feature type="region of interest" description="Disordered" evidence="1">
    <location>
        <begin position="1"/>
        <end position="56"/>
    </location>
</feature>
<feature type="compositionally biased region" description="Polar residues" evidence="1">
    <location>
        <begin position="1"/>
        <end position="16"/>
    </location>
</feature>
<name>A0A2R8C2B2_9RHOB</name>
<gene>
    <name evidence="2" type="ORF">TRM7615_00008</name>
</gene>
<sequence>MDTARNARNTQVTLGTAAQAETPHRDRGPEAIRVGKKHNPRLEPENFLKQGESDAP</sequence>
<evidence type="ECO:0000313" key="3">
    <source>
        <dbReference type="Proteomes" id="UP000244898"/>
    </source>
</evidence>
<dbReference type="Proteomes" id="UP000244898">
    <property type="component" value="Unassembled WGS sequence"/>
</dbReference>
<protein>
    <submittedName>
        <fullName evidence="2">Uncharacterized protein</fullName>
    </submittedName>
</protein>
<evidence type="ECO:0000313" key="2">
    <source>
        <dbReference type="EMBL" id="SPJ26547.1"/>
    </source>
</evidence>